<accession>A0A0P6WS98</accession>
<feature type="domain" description="NADH-Ubiquinone oxidoreductase (complex I) chain 5 N-terminal" evidence="8">
    <location>
        <begin position="68"/>
        <end position="109"/>
    </location>
</feature>
<keyword evidence="3 6" id="KW-1133">Transmembrane helix</keyword>
<evidence type="ECO:0000256" key="2">
    <source>
        <dbReference type="ARBA" id="ARBA00022692"/>
    </source>
</evidence>
<dbReference type="GO" id="GO:0016020">
    <property type="term" value="C:membrane"/>
    <property type="evidence" value="ECO:0007669"/>
    <property type="project" value="UniProtKB-SubCell"/>
</dbReference>
<feature type="transmembrane region" description="Helical" evidence="6">
    <location>
        <begin position="291"/>
        <end position="313"/>
    </location>
</feature>
<dbReference type="GO" id="GO:0012505">
    <property type="term" value="C:endomembrane system"/>
    <property type="evidence" value="ECO:0007669"/>
    <property type="project" value="UniProtKB-SubCell"/>
</dbReference>
<dbReference type="Pfam" id="PF00662">
    <property type="entry name" value="Proton_antipo_N"/>
    <property type="match status" value="1"/>
</dbReference>
<evidence type="ECO:0000256" key="3">
    <source>
        <dbReference type="ARBA" id="ARBA00022989"/>
    </source>
</evidence>
<feature type="transmembrane region" description="Helical" evidence="6">
    <location>
        <begin position="395"/>
        <end position="423"/>
    </location>
</feature>
<dbReference type="EMBL" id="LGCK01000007">
    <property type="protein sequence ID" value="KPL73014.1"/>
    <property type="molecule type" value="Genomic_DNA"/>
</dbReference>
<dbReference type="OrthoDB" id="9807568at2"/>
<feature type="transmembrane region" description="Helical" evidence="6">
    <location>
        <begin position="363"/>
        <end position="383"/>
    </location>
</feature>
<evidence type="ECO:0000259" key="7">
    <source>
        <dbReference type="Pfam" id="PF00361"/>
    </source>
</evidence>
<evidence type="ECO:0000256" key="5">
    <source>
        <dbReference type="RuleBase" id="RU000320"/>
    </source>
</evidence>
<feature type="transmembrane region" description="Helical" evidence="6">
    <location>
        <begin position="591"/>
        <end position="608"/>
    </location>
</feature>
<dbReference type="Pfam" id="PF00361">
    <property type="entry name" value="Proton_antipo_M"/>
    <property type="match status" value="1"/>
</dbReference>
<feature type="transmembrane region" description="Helical" evidence="6">
    <location>
        <begin position="130"/>
        <end position="150"/>
    </location>
</feature>
<dbReference type="InterPro" id="IPR001516">
    <property type="entry name" value="Proton_antipo_N"/>
</dbReference>
<sequence>MAGFSLVILLGGVVVLFLSGRFLSTKAKGWLAFVTGLLALGSILWMAPSIINGQTVELNLFPWQAESPFLLYFDGLSLVFSLMAAGIGSAILVYCIDYMKHETGTTRFYMLMLTFIAGLIGLVSARSLIMVYLCWEVIGLCSYFLVGFWYSETVAVNGARKVLVMTHIPGYALLLAILLLYKDAGTFIWTDPAIAAHFTTGIFLLILIAAMAKSVMFPIHTWIPEAMNAPTPVSALLHSACYVKAGVYLVARMYSISPWQPSWNTILLVVGCATMIVGALFALAQTDLKRLLAFSTISQLGYIMTAFGIGTPFGALAGVFYVFSHGLFKGTLFLCAGAVQHAAGTRDMRLLGGMAKQMPRTALIWLIAAGAIIGVPLTNGFVAKWLLYDAALESGAWVVVIIAWLVSTFTAFYILKATVSVFYGEPSDYLKDRKIEEASTGMLTGMGILAGFSLLFGIAPQLLVNWLAKPAMTAMKFEASQSMTFLGFHMDQSGAPVTAGAVLAISALLVVWIIFAMRKPSPKGVSTFTGGDPLPEGNTLNTIDFSEFTEDVFAPALTALNPDPVYTGIWQGIYKFSQQIRKLAENLEKSPVGLILGAAVILAVVIWLV</sequence>
<gene>
    <name evidence="9" type="ORF">ADM99_07625</name>
</gene>
<dbReference type="PRINTS" id="PR01434">
    <property type="entry name" value="NADHDHGNASE5"/>
</dbReference>
<dbReference type="InterPro" id="IPR050616">
    <property type="entry name" value="CPA3_Na-H_Antiporter_A"/>
</dbReference>
<evidence type="ECO:0000256" key="6">
    <source>
        <dbReference type="SAM" id="Phobius"/>
    </source>
</evidence>
<feature type="transmembrane region" description="Helical" evidence="6">
    <location>
        <begin position="6"/>
        <end position="23"/>
    </location>
</feature>
<evidence type="ECO:0000256" key="4">
    <source>
        <dbReference type="ARBA" id="ARBA00023136"/>
    </source>
</evidence>
<keyword evidence="2 5" id="KW-0812">Transmembrane</keyword>
<comment type="subcellular location">
    <subcellularLocation>
        <location evidence="1">Endomembrane system</location>
        <topology evidence="1">Multi-pass membrane protein</topology>
    </subcellularLocation>
    <subcellularLocation>
        <location evidence="5">Membrane</location>
        <topology evidence="5">Multi-pass membrane protein</topology>
    </subcellularLocation>
</comment>
<feature type="transmembrane region" description="Helical" evidence="6">
    <location>
        <begin position="193"/>
        <end position="212"/>
    </location>
</feature>
<dbReference type="PANTHER" id="PTHR43373:SF1">
    <property type="entry name" value="NA(+)_H(+) ANTIPORTER SUBUNIT A"/>
    <property type="match status" value="1"/>
</dbReference>
<feature type="transmembrane region" description="Helical" evidence="6">
    <location>
        <begin position="233"/>
        <end position="251"/>
    </location>
</feature>
<keyword evidence="10" id="KW-1185">Reference proteome</keyword>
<feature type="domain" description="NADH:quinone oxidoreductase/Mrp antiporter transmembrane" evidence="7">
    <location>
        <begin position="125"/>
        <end position="409"/>
    </location>
</feature>
<feature type="transmembrane region" description="Helical" evidence="6">
    <location>
        <begin position="495"/>
        <end position="515"/>
    </location>
</feature>
<keyword evidence="4 6" id="KW-0472">Membrane</keyword>
<evidence type="ECO:0000313" key="10">
    <source>
        <dbReference type="Proteomes" id="UP000050430"/>
    </source>
</evidence>
<comment type="caution">
    <text evidence="9">The sequence shown here is derived from an EMBL/GenBank/DDBJ whole genome shotgun (WGS) entry which is preliminary data.</text>
</comment>
<feature type="transmembrane region" description="Helical" evidence="6">
    <location>
        <begin position="71"/>
        <end position="96"/>
    </location>
</feature>
<evidence type="ECO:0000313" key="9">
    <source>
        <dbReference type="EMBL" id="KPL73014.1"/>
    </source>
</evidence>
<dbReference type="PATRIC" id="fig|229920.5.peg.1496"/>
<dbReference type="Proteomes" id="UP000050430">
    <property type="component" value="Unassembled WGS sequence"/>
</dbReference>
<protein>
    <submittedName>
        <fullName evidence="9">NADH dehydrogenase</fullName>
    </submittedName>
</protein>
<dbReference type="PRINTS" id="PR01435">
    <property type="entry name" value="NPOXDRDTASE5"/>
</dbReference>
<dbReference type="AlphaFoldDB" id="A0A0P6WS98"/>
<proteinExistence type="predicted"/>
<organism evidence="9 10">
    <name type="scientific">Leptolinea tardivitalis</name>
    <dbReference type="NCBI Taxonomy" id="229920"/>
    <lineage>
        <taxon>Bacteria</taxon>
        <taxon>Bacillati</taxon>
        <taxon>Chloroflexota</taxon>
        <taxon>Anaerolineae</taxon>
        <taxon>Anaerolineales</taxon>
        <taxon>Anaerolineaceae</taxon>
        <taxon>Leptolinea</taxon>
    </lineage>
</organism>
<feature type="transmembrane region" description="Helical" evidence="6">
    <location>
        <begin position="319"/>
        <end position="342"/>
    </location>
</feature>
<evidence type="ECO:0000259" key="8">
    <source>
        <dbReference type="Pfam" id="PF00662"/>
    </source>
</evidence>
<feature type="transmembrane region" description="Helical" evidence="6">
    <location>
        <begin position="162"/>
        <end position="181"/>
    </location>
</feature>
<reference evidence="9 10" key="1">
    <citation type="submission" date="2015-07" db="EMBL/GenBank/DDBJ databases">
        <title>Genome sequence of Leptolinea tardivitalis DSM 16556.</title>
        <authorList>
            <person name="Hemp J."/>
            <person name="Ward L.M."/>
            <person name="Pace L.A."/>
            <person name="Fischer W.W."/>
        </authorList>
    </citation>
    <scope>NUCLEOTIDE SEQUENCE [LARGE SCALE GENOMIC DNA]</scope>
    <source>
        <strain evidence="9 10">YMTK-2</strain>
    </source>
</reference>
<dbReference type="STRING" id="229920.ADM99_07625"/>
<dbReference type="PANTHER" id="PTHR43373">
    <property type="entry name" value="NA(+)/H(+) ANTIPORTER SUBUNIT"/>
    <property type="match status" value="1"/>
</dbReference>
<dbReference type="InterPro" id="IPR001750">
    <property type="entry name" value="ND/Mrp_TM"/>
</dbReference>
<feature type="transmembrane region" description="Helical" evidence="6">
    <location>
        <begin position="443"/>
        <end position="468"/>
    </location>
</feature>
<evidence type="ECO:0000256" key="1">
    <source>
        <dbReference type="ARBA" id="ARBA00004127"/>
    </source>
</evidence>
<feature type="transmembrane region" description="Helical" evidence="6">
    <location>
        <begin position="108"/>
        <end position="124"/>
    </location>
</feature>
<feature type="transmembrane region" description="Helical" evidence="6">
    <location>
        <begin position="263"/>
        <end position="284"/>
    </location>
</feature>
<feature type="transmembrane region" description="Helical" evidence="6">
    <location>
        <begin position="30"/>
        <end position="51"/>
    </location>
</feature>
<name>A0A0P6WS98_9CHLR</name>